<organism evidence="2 3">
    <name type="scientific">Jiangella alba</name>
    <dbReference type="NCBI Taxonomy" id="561176"/>
    <lineage>
        <taxon>Bacteria</taxon>
        <taxon>Bacillati</taxon>
        <taxon>Actinomycetota</taxon>
        <taxon>Actinomycetes</taxon>
        <taxon>Jiangellales</taxon>
        <taxon>Jiangellaceae</taxon>
        <taxon>Jiangella</taxon>
    </lineage>
</organism>
<evidence type="ECO:0000313" key="2">
    <source>
        <dbReference type="EMBL" id="SED78195.1"/>
    </source>
</evidence>
<evidence type="ECO:0000313" key="3">
    <source>
        <dbReference type="Proteomes" id="UP000181980"/>
    </source>
</evidence>
<feature type="compositionally biased region" description="Low complexity" evidence="1">
    <location>
        <begin position="20"/>
        <end position="29"/>
    </location>
</feature>
<feature type="compositionally biased region" description="Low complexity" evidence="1">
    <location>
        <begin position="157"/>
        <end position="176"/>
    </location>
</feature>
<feature type="region of interest" description="Disordered" evidence="1">
    <location>
        <begin position="1"/>
        <end position="29"/>
    </location>
</feature>
<dbReference type="AlphaFoldDB" id="A0A1H5DH00"/>
<reference evidence="3" key="1">
    <citation type="submission" date="2016-10" db="EMBL/GenBank/DDBJ databases">
        <authorList>
            <person name="Varghese N."/>
            <person name="Submissions S."/>
        </authorList>
    </citation>
    <scope>NUCLEOTIDE SEQUENCE [LARGE SCALE GENOMIC DNA]</scope>
    <source>
        <strain evidence="3">DSM 45237</strain>
    </source>
</reference>
<gene>
    <name evidence="2" type="ORF">SAMN04488561_0407</name>
</gene>
<sequence length="421" mass="43815">MRHLIRPGAVTTTPPPRRPTPGVLSSARSVTLTSSSHVASSRPTAAVAAGSVAGPSLAGSAALASPLLLSIVGSAGGRLKRTELALRATRDRLTRPPAPPFKQRQGAGRKMGPAPLLARPSLRWPLTGRGWRSGDRLRRGSRSTGRARVGGGVPATGSAVGRGPPAARGSGAAFRRPAPPWVAVHRPLAGRGRRSGDRLRRGSRSTGRSQVGGGVPATGSAAGRGPPAARRSGAAFRRPAPPRVAVHRPLAGRGRRSGDRLRRGSRSTGRARVGGGVPATGSTVGRGPPAARGSGAAFRRPAPPWVAVHRPRAGRGRRSGDRLHRGSRSAGRVWPLRGWQPWEPSRRGGGDGDMEAMPTTPARHVGPERPQPDHGTRRPETRQRGPGDRDPAAANPATKARRPGARRPSRPGRVSGRPGPR</sequence>
<name>A0A1H5DH00_9ACTN</name>
<feature type="compositionally biased region" description="Basic residues" evidence="1">
    <location>
        <begin position="399"/>
        <end position="410"/>
    </location>
</feature>
<evidence type="ECO:0000256" key="1">
    <source>
        <dbReference type="SAM" id="MobiDB-lite"/>
    </source>
</evidence>
<dbReference type="EMBL" id="FNUC01000002">
    <property type="protein sequence ID" value="SED78195.1"/>
    <property type="molecule type" value="Genomic_DNA"/>
</dbReference>
<keyword evidence="3" id="KW-1185">Reference proteome</keyword>
<feature type="compositionally biased region" description="Low complexity" evidence="1">
    <location>
        <begin position="411"/>
        <end position="421"/>
    </location>
</feature>
<feature type="region of interest" description="Disordered" evidence="1">
    <location>
        <begin position="93"/>
        <end position="421"/>
    </location>
</feature>
<feature type="compositionally biased region" description="Low complexity" evidence="1">
    <location>
        <begin position="285"/>
        <end position="300"/>
    </location>
</feature>
<protein>
    <submittedName>
        <fullName evidence="2">Uncharacterized protein</fullName>
    </submittedName>
</protein>
<feature type="compositionally biased region" description="Low complexity" evidence="1">
    <location>
        <begin position="217"/>
        <end position="252"/>
    </location>
</feature>
<accession>A0A1H5DH00</accession>
<feature type="compositionally biased region" description="Basic and acidic residues" evidence="1">
    <location>
        <begin position="365"/>
        <end position="391"/>
    </location>
</feature>
<proteinExistence type="predicted"/>
<dbReference type="Proteomes" id="UP000181980">
    <property type="component" value="Unassembled WGS sequence"/>
</dbReference>